<dbReference type="GO" id="GO:0004674">
    <property type="term" value="F:protein serine/threonine kinase activity"/>
    <property type="evidence" value="ECO:0007669"/>
    <property type="project" value="UniProtKB-EC"/>
</dbReference>
<dbReference type="SUPFAM" id="SSF56112">
    <property type="entry name" value="Protein kinase-like (PK-like)"/>
    <property type="match status" value="1"/>
</dbReference>
<dbReference type="InterPro" id="IPR011990">
    <property type="entry name" value="TPR-like_helical_dom_sf"/>
</dbReference>
<dbReference type="Gene3D" id="1.10.510.10">
    <property type="entry name" value="Transferase(Phosphotransferase) domain 1"/>
    <property type="match status" value="1"/>
</dbReference>
<keyword evidence="3 6" id="KW-0418">Kinase</keyword>
<gene>
    <name evidence="6" type="primary">pknD_5</name>
    <name evidence="6" type="ORF">LF1_45910</name>
</gene>
<dbReference type="Proteomes" id="UP000322699">
    <property type="component" value="Unassembled WGS sequence"/>
</dbReference>
<dbReference type="PROSITE" id="PS50011">
    <property type="entry name" value="PROTEIN_KINASE_DOM"/>
    <property type="match status" value="1"/>
</dbReference>
<organism evidence="6 7">
    <name type="scientific">Rubripirellula obstinata</name>
    <dbReference type="NCBI Taxonomy" id="406547"/>
    <lineage>
        <taxon>Bacteria</taxon>
        <taxon>Pseudomonadati</taxon>
        <taxon>Planctomycetota</taxon>
        <taxon>Planctomycetia</taxon>
        <taxon>Pirellulales</taxon>
        <taxon>Pirellulaceae</taxon>
        <taxon>Rubripirellula</taxon>
    </lineage>
</organism>
<protein>
    <submittedName>
        <fullName evidence="6">Serine/threonine-protein kinase PknD</fullName>
        <ecNumber evidence="6">2.7.11.1</ecNumber>
    </submittedName>
</protein>
<dbReference type="AlphaFoldDB" id="A0A5B1CQV9"/>
<dbReference type="RefSeq" id="WP_160148215.1">
    <property type="nucleotide sequence ID" value="NZ_LWSK01000095.1"/>
</dbReference>
<keyword evidence="2" id="KW-0547">Nucleotide-binding</keyword>
<dbReference type="EC" id="2.7.11.1" evidence="6"/>
<evidence type="ECO:0000259" key="5">
    <source>
        <dbReference type="PROSITE" id="PS50011"/>
    </source>
</evidence>
<feature type="domain" description="Protein kinase" evidence="5">
    <location>
        <begin position="169"/>
        <end position="468"/>
    </location>
</feature>
<dbReference type="InterPro" id="IPR008271">
    <property type="entry name" value="Ser/Thr_kinase_AS"/>
</dbReference>
<dbReference type="PANTHER" id="PTHR43289:SF6">
    <property type="entry name" value="SERINE_THREONINE-PROTEIN KINASE NEKL-3"/>
    <property type="match status" value="1"/>
</dbReference>
<dbReference type="GO" id="GO:0005524">
    <property type="term" value="F:ATP binding"/>
    <property type="evidence" value="ECO:0007669"/>
    <property type="project" value="UniProtKB-KW"/>
</dbReference>
<evidence type="ECO:0000256" key="3">
    <source>
        <dbReference type="ARBA" id="ARBA00022777"/>
    </source>
</evidence>
<dbReference type="CDD" id="cd14014">
    <property type="entry name" value="STKc_PknB_like"/>
    <property type="match status" value="1"/>
</dbReference>
<evidence type="ECO:0000313" key="7">
    <source>
        <dbReference type="Proteomes" id="UP000322699"/>
    </source>
</evidence>
<name>A0A5B1CQV9_9BACT</name>
<dbReference type="Gene3D" id="1.25.40.10">
    <property type="entry name" value="Tetratricopeptide repeat domain"/>
    <property type="match status" value="1"/>
</dbReference>
<dbReference type="SUPFAM" id="SSF48452">
    <property type="entry name" value="TPR-like"/>
    <property type="match status" value="1"/>
</dbReference>
<accession>A0A5B1CQV9</accession>
<dbReference type="PANTHER" id="PTHR43289">
    <property type="entry name" value="MITOGEN-ACTIVATED PROTEIN KINASE KINASE KINASE 20-RELATED"/>
    <property type="match status" value="1"/>
</dbReference>
<dbReference type="Pfam" id="PF00069">
    <property type="entry name" value="Pkinase"/>
    <property type="match status" value="1"/>
</dbReference>
<reference evidence="6 7" key="1">
    <citation type="submission" date="2019-08" db="EMBL/GenBank/DDBJ databases">
        <title>Deep-cultivation of Planctomycetes and their phenomic and genomic characterization uncovers novel biology.</title>
        <authorList>
            <person name="Wiegand S."/>
            <person name="Jogler M."/>
            <person name="Boedeker C."/>
            <person name="Pinto D."/>
            <person name="Vollmers J."/>
            <person name="Rivas-Marin E."/>
            <person name="Kohn T."/>
            <person name="Peeters S.H."/>
            <person name="Heuer A."/>
            <person name="Rast P."/>
            <person name="Oberbeckmann S."/>
            <person name="Bunk B."/>
            <person name="Jeske O."/>
            <person name="Meyerdierks A."/>
            <person name="Storesund J.E."/>
            <person name="Kallscheuer N."/>
            <person name="Luecker S."/>
            <person name="Lage O.M."/>
            <person name="Pohl T."/>
            <person name="Merkel B.J."/>
            <person name="Hornburger P."/>
            <person name="Mueller R.-W."/>
            <person name="Bruemmer F."/>
            <person name="Labrenz M."/>
            <person name="Spormann A.M."/>
            <person name="Op Den Camp H."/>
            <person name="Overmann J."/>
            <person name="Amann R."/>
            <person name="Jetten M.S.M."/>
            <person name="Mascher T."/>
            <person name="Medema M.H."/>
            <person name="Devos D.P."/>
            <person name="Kaster A.-K."/>
            <person name="Ovreas L."/>
            <person name="Rohde M."/>
            <person name="Galperin M.Y."/>
            <person name="Jogler C."/>
        </authorList>
    </citation>
    <scope>NUCLEOTIDE SEQUENCE [LARGE SCALE GENOMIC DNA]</scope>
    <source>
        <strain evidence="6 7">LF1</strain>
    </source>
</reference>
<evidence type="ECO:0000256" key="4">
    <source>
        <dbReference type="ARBA" id="ARBA00022840"/>
    </source>
</evidence>
<sequence length="638" mass="72056">MNTDSDRSHSNWRTPDQQKKLEQQLRLHRVCWDFEAQLRDGREPRIEDWLESHPVLTSERGLFDELIGIELDWKADQFVHGAKELVDKKLGDDDLEAVDPDTVDLDTVDPDTVDLGDDLTVSIHDDLLNQYVARFPSHLNLIRRLWNESIDRSYQQVAPEPLKLNHDRYDFIEEIDRGGSGAVWRVYDRQLHRESAIKFLHDRNPHATAIARLEREARLCGRLQHPGIVPVYDLGRFQDGRPMIAMKLIKGSSLAKILVDNTGPATNKKSQFDELLLVFERICDATAYAHQQGIIHRDLKPQNVMVGDFGEVQVMDWGLGKDLANEPEKSSAKNSDASNGSALSDDIAFPYSSRMLTEEPTQIGSVMGTPSFMPPEQASGDIDQVGRRSDVFALGGILCAILTGRGPFEPLSEKATTGESRQDRLEVACEKIRQSKARRAIKRLALDCLQTDPEKRPADAGEVLRRYQQSQTKRRRVRRGVLWTTGGFLIFVTAFELLTIDHVTLYPSATTEKLADGDAIVEVSRGLVDDGNFDAAEDLLKRSIAQADSHSIGLELGELQRTRKKFKDSEETLRKTWNTFPKSAWLMRSLAKTLTADQRPIEAIAILEQAITIHPDNEELQSDLELARTQVERTNADE</sequence>
<keyword evidence="7" id="KW-1185">Reference proteome</keyword>
<keyword evidence="1 6" id="KW-0808">Transferase</keyword>
<evidence type="ECO:0000256" key="2">
    <source>
        <dbReference type="ARBA" id="ARBA00022741"/>
    </source>
</evidence>
<proteinExistence type="predicted"/>
<evidence type="ECO:0000313" key="6">
    <source>
        <dbReference type="EMBL" id="KAA1262030.1"/>
    </source>
</evidence>
<dbReference type="PROSITE" id="PS00108">
    <property type="entry name" value="PROTEIN_KINASE_ST"/>
    <property type="match status" value="1"/>
</dbReference>
<dbReference type="SMART" id="SM00220">
    <property type="entry name" value="S_TKc"/>
    <property type="match status" value="1"/>
</dbReference>
<dbReference type="EMBL" id="VRLW01000001">
    <property type="protein sequence ID" value="KAA1262030.1"/>
    <property type="molecule type" value="Genomic_DNA"/>
</dbReference>
<keyword evidence="4" id="KW-0067">ATP-binding</keyword>
<dbReference type="InterPro" id="IPR000719">
    <property type="entry name" value="Prot_kinase_dom"/>
</dbReference>
<comment type="caution">
    <text evidence="6">The sequence shown here is derived from an EMBL/GenBank/DDBJ whole genome shotgun (WGS) entry which is preliminary data.</text>
</comment>
<dbReference type="Gene3D" id="3.30.200.20">
    <property type="entry name" value="Phosphorylase Kinase, domain 1"/>
    <property type="match status" value="1"/>
</dbReference>
<evidence type="ECO:0000256" key="1">
    <source>
        <dbReference type="ARBA" id="ARBA00022679"/>
    </source>
</evidence>
<dbReference type="InterPro" id="IPR011009">
    <property type="entry name" value="Kinase-like_dom_sf"/>
</dbReference>